<accession>A0A3R6ANM0</accession>
<protein>
    <recommendedName>
        <fullName evidence="3">Stabilization protein</fullName>
    </recommendedName>
</protein>
<evidence type="ECO:0000313" key="1">
    <source>
        <dbReference type="EMBL" id="RGS17980.1"/>
    </source>
</evidence>
<sequence length="917" mass="104418">MTNVPSDLLSDDSELLESDGFIFKDGEMKAVQKPKYVTNGRPILYIHKGADYRTYVMLNQKSKYNKDEKDEIIFAKSKEDGTIESGPWQSFEIDVEIYDVNSSGNTVVVTTSGGLYYFVYKSKTYKFLKDFPELTYQFSFEKPSYAGSFRPDEYDRTLMNVSNCVDNTANQTMYYDANGAFIKQGGTEPSGMIQTGQFHYFWIKSDGTNGAKYYNEFQETVQGHVMQAINWVKSKNMFAFPFFIRCAFKLYDGSYTKITAPIICYPTVNRNCRFSGATFENKYYNDLNQMTGTESIFYFIEYSELRFKFGSISEDWKDIIKEIVVFATEQVIPFEISKGWRFLSPNDTHRKPFANYGFSSYKEDVFNYDIPSKIIPHSEIQPTYKTDQDIIEELKGKTQFYKLFSVGINTNGLGEGGEWLYSVNGTHYGQPTFIADGVVSNLSTQSQLKVDDYYSWAKLTSKKIYTYNNRLHLYDVERYPFAGFKKLVGREGLASDNNYIMYTHIVSNWVDTWTMRVIGISDSFLRGWFYYPDPNAKEIILYGSGKYLNIPLTEHPFLNGAYSFTNLPSKDGDATFETITEEELLEKIKNMNVPEVLNSQIFTSVVNNPFVFEASGDNTIGTGKIIGIVANTEAVSQGQFGQYPLLVFTDEGIYAMSVTSEGLYGSVHPISREVCNNPDSITPTDRLVYFTSDKGLMAISGGTAKCVSTSMSGKIPKNFKKLQTESFLDFLKNCIIAYDYRDSLLRIYKKSKGWFENESGEQDFDENEKIYYIYNMVDGTFGMSVADAPIDKIANDYPDNVVQDIAMSIYTLTGKPDINEDTESYSGSFTTRPLKLGGSMTLKSLRAVKHLFDSDEGTIGLEIYGSNDCKHWCKLPSVGGKPWKYFTFKYTLQNFKAADAFAGSIVEVQSRREDKMR</sequence>
<evidence type="ECO:0000313" key="2">
    <source>
        <dbReference type="Proteomes" id="UP000283872"/>
    </source>
</evidence>
<proteinExistence type="predicted"/>
<evidence type="ECO:0008006" key="3">
    <source>
        <dbReference type="Google" id="ProtNLM"/>
    </source>
</evidence>
<comment type="caution">
    <text evidence="1">The sequence shown here is derived from an EMBL/GenBank/DDBJ whole genome shotgun (WGS) entry which is preliminary data.</text>
</comment>
<dbReference type="EMBL" id="QRVA01000006">
    <property type="protein sequence ID" value="RGS17980.1"/>
    <property type="molecule type" value="Genomic_DNA"/>
</dbReference>
<dbReference type="AlphaFoldDB" id="A0A3R6ANM0"/>
<reference evidence="1 2" key="1">
    <citation type="submission" date="2018-08" db="EMBL/GenBank/DDBJ databases">
        <title>A genome reference for cultivated species of the human gut microbiota.</title>
        <authorList>
            <person name="Zou Y."/>
            <person name="Xue W."/>
            <person name="Luo G."/>
        </authorList>
    </citation>
    <scope>NUCLEOTIDE SEQUENCE [LARGE SCALE GENOMIC DNA]</scope>
    <source>
        <strain evidence="1 2">AF24-12</strain>
    </source>
</reference>
<organism evidence="1 2">
    <name type="scientific">Segatella copri</name>
    <dbReference type="NCBI Taxonomy" id="165179"/>
    <lineage>
        <taxon>Bacteria</taxon>
        <taxon>Pseudomonadati</taxon>
        <taxon>Bacteroidota</taxon>
        <taxon>Bacteroidia</taxon>
        <taxon>Bacteroidales</taxon>
        <taxon>Prevotellaceae</taxon>
        <taxon>Segatella</taxon>
    </lineage>
</organism>
<dbReference type="Proteomes" id="UP000283872">
    <property type="component" value="Unassembled WGS sequence"/>
</dbReference>
<name>A0A3R6ANM0_9BACT</name>
<gene>
    <name evidence="1" type="ORF">DWY11_04150</name>
</gene>